<keyword evidence="2" id="KW-0539">Nucleus</keyword>
<evidence type="ECO:0000259" key="4">
    <source>
        <dbReference type="Pfam" id="PF15613"/>
    </source>
</evidence>
<dbReference type="GO" id="GO:0005634">
    <property type="term" value="C:nucleus"/>
    <property type="evidence" value="ECO:0007669"/>
    <property type="project" value="UniProtKB-SubCell"/>
</dbReference>
<dbReference type="InterPro" id="IPR028941">
    <property type="entry name" value="WHIM2_dom"/>
</dbReference>
<feature type="domain" description="WHIM2" evidence="4">
    <location>
        <begin position="408"/>
        <end position="488"/>
    </location>
</feature>
<feature type="domain" description="DDT" evidence="3">
    <location>
        <begin position="218"/>
        <end position="273"/>
    </location>
</feature>
<organism evidence="5 6">
    <name type="scientific">Penstemon smallii</name>
    <dbReference type="NCBI Taxonomy" id="265156"/>
    <lineage>
        <taxon>Eukaryota</taxon>
        <taxon>Viridiplantae</taxon>
        <taxon>Streptophyta</taxon>
        <taxon>Embryophyta</taxon>
        <taxon>Tracheophyta</taxon>
        <taxon>Spermatophyta</taxon>
        <taxon>Magnoliopsida</taxon>
        <taxon>eudicotyledons</taxon>
        <taxon>Gunneridae</taxon>
        <taxon>Pentapetalae</taxon>
        <taxon>asterids</taxon>
        <taxon>lamiids</taxon>
        <taxon>Lamiales</taxon>
        <taxon>Plantaginaceae</taxon>
        <taxon>Cheloneae</taxon>
        <taxon>Penstemon</taxon>
    </lineage>
</organism>
<evidence type="ECO:0000256" key="1">
    <source>
        <dbReference type="ARBA" id="ARBA00004123"/>
    </source>
</evidence>
<name>A0ABD3TB98_9LAMI</name>
<proteinExistence type="predicted"/>
<evidence type="ECO:0000259" key="3">
    <source>
        <dbReference type="Pfam" id="PF02791"/>
    </source>
</evidence>
<dbReference type="Proteomes" id="UP001634393">
    <property type="component" value="Unassembled WGS sequence"/>
</dbReference>
<protein>
    <recommendedName>
        <fullName evidence="7">DDT domain-containing protein</fullName>
    </recommendedName>
</protein>
<keyword evidence="6" id="KW-1185">Reference proteome</keyword>
<sequence>MPFYKKQPFDLVKKPPVKPQVLVFRFMEEIFRSYINKFSWTCKSTGKGTLTYEERLWNIPIEYVAIVVKSMMNLKDLVNSIAAKFQGPFSNGAEIYGTMDGHLHPCKIVKVIEDANKTQYEIEWLGTDEKKSKNELINGDDLTEKSVLHDNLAKKHGISTAPPDGLKFKISIQNRLVNPETQSIKYPMDDLLMQPTDDERLLVERPSPCKDFDVPMICVGKLFMVWDICTFLRLLNLYPFSLEDFENSICYKDIVPLLIVEASTAFLRLLVKDNQNFSKAIENKNEGQMITWTDYLCEFLETSSSSELSTHISTIKRGHYGLLEIHVKLEIFEDLIAHVLEMDTLWEMLDEYIEERQALTAVRREDALDEGRKKRKKMSREIHRLMKNKIKESIEMRSIKQRIEKRFIRASPLGKDKNYSRYWFFRSKGGYLLRALTPPSGATTKPKKRYSLINLTNFTILATIDALIGSLNPKGVRERALKKQLQKLYNKIWLIEGDSVQGIETEEAMVRRSTRVRAPAKEKPEFSSMKKKWKEIC</sequence>
<comment type="subcellular location">
    <subcellularLocation>
        <location evidence="1">Nucleus</location>
    </subcellularLocation>
</comment>
<dbReference type="EMBL" id="JBJXBP010000004">
    <property type="protein sequence ID" value="KAL3834209.1"/>
    <property type="molecule type" value="Genomic_DNA"/>
</dbReference>
<evidence type="ECO:0000256" key="2">
    <source>
        <dbReference type="ARBA" id="ARBA00023242"/>
    </source>
</evidence>
<comment type="caution">
    <text evidence="5">The sequence shown here is derived from an EMBL/GenBank/DDBJ whole genome shotgun (WGS) entry which is preliminary data.</text>
</comment>
<dbReference type="InterPro" id="IPR018501">
    <property type="entry name" value="DDT_dom"/>
</dbReference>
<dbReference type="InterPro" id="IPR053271">
    <property type="entry name" value="DDT_domain"/>
</dbReference>
<dbReference type="AlphaFoldDB" id="A0ABD3TB98"/>
<accession>A0ABD3TB98</accession>
<reference evidence="5 6" key="1">
    <citation type="submission" date="2024-12" db="EMBL/GenBank/DDBJ databases">
        <title>The unique morphological basis and parallel evolutionary history of personate flowers in Penstemon.</title>
        <authorList>
            <person name="Depatie T.H."/>
            <person name="Wessinger C.A."/>
        </authorList>
    </citation>
    <scope>NUCLEOTIDE SEQUENCE [LARGE SCALE GENOMIC DNA]</scope>
    <source>
        <strain evidence="5">WTNN_2</strain>
        <tissue evidence="5">Leaf</tissue>
    </source>
</reference>
<dbReference type="PANTHER" id="PTHR15546:SF2">
    <property type="entry name" value="DDT DOMAIN-CONTAINING PROTEIN DDB_G0282237"/>
    <property type="match status" value="1"/>
</dbReference>
<dbReference type="Pfam" id="PF02791">
    <property type="entry name" value="DDT"/>
    <property type="match status" value="1"/>
</dbReference>
<dbReference type="PANTHER" id="PTHR15546">
    <property type="entry name" value="BROMODOMAIN ADJACENT TO ZINC FINGER DOMAIN, 2A"/>
    <property type="match status" value="1"/>
</dbReference>
<evidence type="ECO:0000313" key="5">
    <source>
        <dbReference type="EMBL" id="KAL3834209.1"/>
    </source>
</evidence>
<evidence type="ECO:0000313" key="6">
    <source>
        <dbReference type="Proteomes" id="UP001634393"/>
    </source>
</evidence>
<gene>
    <name evidence="5" type="ORF">ACJIZ3_008945</name>
</gene>
<dbReference type="Pfam" id="PF15613">
    <property type="entry name" value="WSD"/>
    <property type="match status" value="1"/>
</dbReference>
<evidence type="ECO:0008006" key="7">
    <source>
        <dbReference type="Google" id="ProtNLM"/>
    </source>
</evidence>